<evidence type="ECO:0000313" key="10">
    <source>
        <dbReference type="EMBL" id="WHX50211.1"/>
    </source>
</evidence>
<comment type="catalytic activity">
    <reaction evidence="1">
        <text>ATP + protein L-histidine = ADP + protein N-phospho-L-histidine.</text>
        <dbReference type="EC" id="2.7.13.3"/>
    </reaction>
</comment>
<dbReference type="InterPro" id="IPR036890">
    <property type="entry name" value="HATPase_C_sf"/>
</dbReference>
<dbReference type="KEGG" id="pwn:QNH46_05980"/>
<feature type="transmembrane region" description="Helical" evidence="8">
    <location>
        <begin position="18"/>
        <end position="37"/>
    </location>
</feature>
<dbReference type="PANTHER" id="PTHR34220:SF7">
    <property type="entry name" value="SENSOR HISTIDINE KINASE YPDA"/>
    <property type="match status" value="1"/>
</dbReference>
<dbReference type="Pfam" id="PF02518">
    <property type="entry name" value="HATPase_c"/>
    <property type="match status" value="1"/>
</dbReference>
<evidence type="ECO:0000313" key="11">
    <source>
        <dbReference type="Proteomes" id="UP001177943"/>
    </source>
</evidence>
<evidence type="ECO:0000256" key="1">
    <source>
        <dbReference type="ARBA" id="ARBA00000085"/>
    </source>
</evidence>
<name>A0AA95I6C4_9BACL</name>
<keyword evidence="4" id="KW-0547">Nucleotide-binding</keyword>
<feature type="transmembrane region" description="Helical" evidence="8">
    <location>
        <begin position="298"/>
        <end position="320"/>
    </location>
</feature>
<keyword evidence="8" id="KW-0472">Membrane</keyword>
<keyword evidence="8" id="KW-0812">Transmembrane</keyword>
<evidence type="ECO:0000256" key="6">
    <source>
        <dbReference type="ARBA" id="ARBA00022840"/>
    </source>
</evidence>
<dbReference type="InterPro" id="IPR050640">
    <property type="entry name" value="Bact_2-comp_sensor_kinase"/>
</dbReference>
<dbReference type="InterPro" id="IPR003594">
    <property type="entry name" value="HATPase_dom"/>
</dbReference>
<dbReference type="SMART" id="SM00387">
    <property type="entry name" value="HATPase_c"/>
    <property type="match status" value="1"/>
</dbReference>
<protein>
    <recommendedName>
        <fullName evidence="2">histidine kinase</fullName>
        <ecNumber evidence="2">2.7.13.3</ecNumber>
    </recommendedName>
</protein>
<keyword evidence="7" id="KW-0902">Two-component regulatory system</keyword>
<proteinExistence type="predicted"/>
<dbReference type="SUPFAM" id="SSF55874">
    <property type="entry name" value="ATPase domain of HSP90 chaperone/DNA topoisomerase II/histidine kinase"/>
    <property type="match status" value="1"/>
</dbReference>
<dbReference type="PANTHER" id="PTHR34220">
    <property type="entry name" value="SENSOR HISTIDINE KINASE YPDA"/>
    <property type="match status" value="1"/>
</dbReference>
<dbReference type="GO" id="GO:0005524">
    <property type="term" value="F:ATP binding"/>
    <property type="evidence" value="ECO:0007669"/>
    <property type="project" value="UniProtKB-KW"/>
</dbReference>
<gene>
    <name evidence="10" type="ORF">QNH46_05980</name>
</gene>
<dbReference type="Proteomes" id="UP001177943">
    <property type="component" value="Chromosome"/>
</dbReference>
<dbReference type="InterPro" id="IPR005467">
    <property type="entry name" value="His_kinase_dom"/>
</dbReference>
<dbReference type="Pfam" id="PF06580">
    <property type="entry name" value="His_kinase"/>
    <property type="match status" value="1"/>
</dbReference>
<evidence type="ECO:0000256" key="4">
    <source>
        <dbReference type="ARBA" id="ARBA00022741"/>
    </source>
</evidence>
<dbReference type="GO" id="GO:0000155">
    <property type="term" value="F:phosphorelay sensor kinase activity"/>
    <property type="evidence" value="ECO:0007669"/>
    <property type="project" value="InterPro"/>
</dbReference>
<evidence type="ECO:0000256" key="8">
    <source>
        <dbReference type="SAM" id="Phobius"/>
    </source>
</evidence>
<evidence type="ECO:0000256" key="5">
    <source>
        <dbReference type="ARBA" id="ARBA00022777"/>
    </source>
</evidence>
<dbReference type="RefSeq" id="WP_283927296.1">
    <property type="nucleotide sequence ID" value="NZ_CP126084.1"/>
</dbReference>
<evidence type="ECO:0000256" key="7">
    <source>
        <dbReference type="ARBA" id="ARBA00023012"/>
    </source>
</evidence>
<feature type="domain" description="Histidine kinase" evidence="9">
    <location>
        <begin position="361"/>
        <end position="590"/>
    </location>
</feature>
<dbReference type="EMBL" id="CP126084">
    <property type="protein sequence ID" value="WHX50211.1"/>
    <property type="molecule type" value="Genomic_DNA"/>
</dbReference>
<dbReference type="AlphaFoldDB" id="A0AA95I6C4"/>
<sequence>MLYRWFILPFRRSIRNKLILIMILISVVPLIVVTVLSTENTRKSMESEVIQSNITRITWTGGYLEEKFIQLNNLIYTILISNTLDEYINKMDGSTLSNQFNAQRSIIDTMTSVYYSGNNHLLGIQLYLKEKNKLFTINSMQKQISTPPEVPAMWSEVTSSGMNFMITSNESDPTKFNLIRSVNRFENKELLGSILLEVKWQMMDSALELLRSEPNYSVFIADRDGQIMYMPGPANQNEASERIANVLENLDNTDSGPGYIQTKDSYIFYNTVEPWNLKLVKVIPAEYINQSAKTNLNYGLIVGIISAGVSLLIAVILAWSTSKPIVSLAKSMRGISIIQDREPPISNRIDELGFLEFKLYNMSHRLREYIKTEYSMNLEKKTAQLKALQSQINPHFLQNTLQLIGGLAFSSKPEEINELIRSLSHMFRYVVRGPNDLATIQAELDHLNNYMHIQMQRFSPRISYEIECDPETLNCRIPKLTLQPIVENAFQHGLDKKPGDWRLKVQVRQNQQGIIILVEDNGVGMNVAALEELQNSMRRETDQIWTSGDRIGMNNVASRIKMHFGLQYGVSVESEPGVGTRVSIQIPMMKEGDSSYDQNVNRG</sequence>
<keyword evidence="3 10" id="KW-0808">Transferase</keyword>
<dbReference type="Gene3D" id="6.10.340.10">
    <property type="match status" value="1"/>
</dbReference>
<keyword evidence="6" id="KW-0067">ATP-binding</keyword>
<dbReference type="EC" id="2.7.13.3" evidence="2"/>
<evidence type="ECO:0000256" key="3">
    <source>
        <dbReference type="ARBA" id="ARBA00022679"/>
    </source>
</evidence>
<keyword evidence="8" id="KW-1133">Transmembrane helix</keyword>
<dbReference type="PROSITE" id="PS50109">
    <property type="entry name" value="HIS_KIN"/>
    <property type="match status" value="1"/>
</dbReference>
<evidence type="ECO:0000256" key="2">
    <source>
        <dbReference type="ARBA" id="ARBA00012438"/>
    </source>
</evidence>
<dbReference type="InterPro" id="IPR004358">
    <property type="entry name" value="Sig_transdc_His_kin-like_C"/>
</dbReference>
<reference evidence="10" key="1">
    <citation type="submission" date="2023-05" db="EMBL/GenBank/DDBJ databases">
        <title>Comparative genomics of Bacillaceae isolates and their secondary metabolite potential.</title>
        <authorList>
            <person name="Song L."/>
            <person name="Nielsen L.J."/>
            <person name="Mohite O."/>
            <person name="Xu X."/>
            <person name="Weber T."/>
            <person name="Kovacs A.T."/>
        </authorList>
    </citation>
    <scope>NUCLEOTIDE SEQUENCE</scope>
    <source>
        <strain evidence="10">B2_4</strain>
    </source>
</reference>
<dbReference type="PRINTS" id="PR00344">
    <property type="entry name" value="BCTRLSENSOR"/>
</dbReference>
<organism evidence="10 11">
    <name type="scientific">Paenibacillus woosongensis</name>
    <dbReference type="NCBI Taxonomy" id="307580"/>
    <lineage>
        <taxon>Bacteria</taxon>
        <taxon>Bacillati</taxon>
        <taxon>Bacillota</taxon>
        <taxon>Bacilli</taxon>
        <taxon>Bacillales</taxon>
        <taxon>Paenibacillaceae</taxon>
        <taxon>Paenibacillus</taxon>
    </lineage>
</organism>
<keyword evidence="5 10" id="KW-0418">Kinase</keyword>
<dbReference type="GO" id="GO:0016020">
    <property type="term" value="C:membrane"/>
    <property type="evidence" value="ECO:0007669"/>
    <property type="project" value="InterPro"/>
</dbReference>
<dbReference type="InterPro" id="IPR010559">
    <property type="entry name" value="Sig_transdc_His_kin_internal"/>
</dbReference>
<dbReference type="Gene3D" id="3.30.565.10">
    <property type="entry name" value="Histidine kinase-like ATPase, C-terminal domain"/>
    <property type="match status" value="1"/>
</dbReference>
<accession>A0AA95I6C4</accession>
<evidence type="ECO:0000259" key="9">
    <source>
        <dbReference type="PROSITE" id="PS50109"/>
    </source>
</evidence>